<proteinExistence type="inferred from homology"/>
<dbReference type="AlphaFoldDB" id="A0A848B246"/>
<feature type="transmembrane region" description="Helical" evidence="9">
    <location>
        <begin position="99"/>
        <end position="127"/>
    </location>
</feature>
<keyword evidence="7 9" id="KW-1133">Transmembrane helix</keyword>
<dbReference type="PANTHER" id="PTHR30413">
    <property type="entry name" value="INNER MEMBRANE TRANSPORT PERMEASE"/>
    <property type="match status" value="1"/>
</dbReference>
<organism evidence="11 12">
    <name type="scientific">Victivallis vadensis</name>
    <dbReference type="NCBI Taxonomy" id="172901"/>
    <lineage>
        <taxon>Bacteria</taxon>
        <taxon>Pseudomonadati</taxon>
        <taxon>Lentisphaerota</taxon>
        <taxon>Lentisphaeria</taxon>
        <taxon>Victivallales</taxon>
        <taxon>Victivallaceae</taxon>
        <taxon>Victivallis</taxon>
    </lineage>
</organism>
<feature type="transmembrane region" description="Helical" evidence="9">
    <location>
        <begin position="166"/>
        <end position="185"/>
    </location>
</feature>
<dbReference type="GO" id="GO:0043190">
    <property type="term" value="C:ATP-binding cassette (ABC) transporter complex"/>
    <property type="evidence" value="ECO:0007669"/>
    <property type="project" value="InterPro"/>
</dbReference>
<dbReference type="GO" id="GO:0015920">
    <property type="term" value="P:lipopolysaccharide transport"/>
    <property type="evidence" value="ECO:0007669"/>
    <property type="project" value="TreeGrafter"/>
</dbReference>
<feature type="transmembrane region" description="Helical" evidence="9">
    <location>
        <begin position="59"/>
        <end position="78"/>
    </location>
</feature>
<name>A0A848B246_9BACT</name>
<protein>
    <recommendedName>
        <fullName evidence="9">Transport permease protein</fullName>
    </recommendedName>
</protein>
<evidence type="ECO:0000256" key="7">
    <source>
        <dbReference type="ARBA" id="ARBA00022989"/>
    </source>
</evidence>
<dbReference type="GO" id="GO:0140359">
    <property type="term" value="F:ABC-type transporter activity"/>
    <property type="evidence" value="ECO:0007669"/>
    <property type="project" value="InterPro"/>
</dbReference>
<keyword evidence="5" id="KW-0997">Cell inner membrane</keyword>
<evidence type="ECO:0000256" key="1">
    <source>
        <dbReference type="ARBA" id="ARBA00004429"/>
    </source>
</evidence>
<comment type="subcellular location">
    <subcellularLocation>
        <location evidence="1">Cell inner membrane</location>
        <topology evidence="1">Multi-pass membrane protein</topology>
    </subcellularLocation>
    <subcellularLocation>
        <location evidence="9">Cell membrane</location>
        <topology evidence="9">Multi-pass membrane protein</topology>
    </subcellularLocation>
</comment>
<reference evidence="11 12" key="1">
    <citation type="submission" date="2020-04" db="EMBL/GenBank/DDBJ databases">
        <authorList>
            <person name="Hitch T.C.A."/>
            <person name="Wylensek D."/>
            <person name="Clavel T."/>
        </authorList>
    </citation>
    <scope>NUCLEOTIDE SEQUENCE [LARGE SCALE GENOMIC DNA]</scope>
    <source>
        <strain evidence="11 12">COR2-253-APC-1A</strain>
    </source>
</reference>
<keyword evidence="3 9" id="KW-0813">Transport</keyword>
<dbReference type="InterPro" id="IPR013525">
    <property type="entry name" value="ABC2_TM"/>
</dbReference>
<dbReference type="PRINTS" id="PR00164">
    <property type="entry name" value="ABC2TRNSPORT"/>
</dbReference>
<evidence type="ECO:0000256" key="2">
    <source>
        <dbReference type="ARBA" id="ARBA00007783"/>
    </source>
</evidence>
<evidence type="ECO:0000256" key="8">
    <source>
        <dbReference type="ARBA" id="ARBA00023136"/>
    </source>
</evidence>
<keyword evidence="8 9" id="KW-0472">Membrane</keyword>
<evidence type="ECO:0000259" key="10">
    <source>
        <dbReference type="PROSITE" id="PS51012"/>
    </source>
</evidence>
<feature type="transmembrane region" description="Helical" evidence="9">
    <location>
        <begin position="133"/>
        <end position="159"/>
    </location>
</feature>
<evidence type="ECO:0000256" key="4">
    <source>
        <dbReference type="ARBA" id="ARBA00022475"/>
    </source>
</evidence>
<feature type="transmembrane region" description="Helical" evidence="9">
    <location>
        <begin position="27"/>
        <end position="47"/>
    </location>
</feature>
<dbReference type="Pfam" id="PF01061">
    <property type="entry name" value="ABC2_membrane"/>
    <property type="match status" value="1"/>
</dbReference>
<comment type="similarity">
    <text evidence="2 9">Belongs to the ABC-2 integral membrane protein family.</text>
</comment>
<feature type="transmembrane region" description="Helical" evidence="9">
    <location>
        <begin position="222"/>
        <end position="243"/>
    </location>
</feature>
<evidence type="ECO:0000256" key="9">
    <source>
        <dbReference type="RuleBase" id="RU361157"/>
    </source>
</evidence>
<dbReference type="EMBL" id="JABAEW010000090">
    <property type="protein sequence ID" value="NMD89231.1"/>
    <property type="molecule type" value="Genomic_DNA"/>
</dbReference>
<sequence>MKQFIQNWNIIYYRSMAELKAEASNNYAGYIWWVLQPFLALAVYYVAFRWLIPYPDDRFTLFLFIGITVWQLWANTLIRSCAALITYRPLMLQLNIEKYVFPVSICIVNLVKFLTAFTLLLLLAPFLGGTVSAALMTLPLLLLLLLLLTCGTGMILAAVTPFCPDMVLVVEFLLHLMMFLSGVFFDLTLLPEEIQKVLAFNPLAVIISQLRRVMMDGCFPNWQSLAGPALWTCILLAVGGWMLKHFGKQYPRMT</sequence>
<evidence type="ECO:0000313" key="11">
    <source>
        <dbReference type="EMBL" id="NMD89231.1"/>
    </source>
</evidence>
<dbReference type="PROSITE" id="PS51012">
    <property type="entry name" value="ABC_TM2"/>
    <property type="match status" value="1"/>
</dbReference>
<dbReference type="InterPro" id="IPR047817">
    <property type="entry name" value="ABC2_TM_bact-type"/>
</dbReference>
<evidence type="ECO:0000256" key="5">
    <source>
        <dbReference type="ARBA" id="ARBA00022519"/>
    </source>
</evidence>
<accession>A0A848B246</accession>
<evidence type="ECO:0000256" key="6">
    <source>
        <dbReference type="ARBA" id="ARBA00022692"/>
    </source>
</evidence>
<evidence type="ECO:0000256" key="3">
    <source>
        <dbReference type="ARBA" id="ARBA00022448"/>
    </source>
</evidence>
<comment type="caution">
    <text evidence="11">The sequence shown here is derived from an EMBL/GenBank/DDBJ whole genome shotgun (WGS) entry which is preliminary data.</text>
</comment>
<feature type="domain" description="ABC transmembrane type-2" evidence="10">
    <location>
        <begin position="28"/>
        <end position="246"/>
    </location>
</feature>
<dbReference type="RefSeq" id="WP_168964146.1">
    <property type="nucleotide sequence ID" value="NZ_JABAEW010000090.1"/>
</dbReference>
<dbReference type="InterPro" id="IPR000412">
    <property type="entry name" value="ABC_2_transport"/>
</dbReference>
<dbReference type="Proteomes" id="UP000576225">
    <property type="component" value="Unassembled WGS sequence"/>
</dbReference>
<keyword evidence="4 9" id="KW-1003">Cell membrane</keyword>
<gene>
    <name evidence="11" type="ORF">HF882_21840</name>
</gene>
<dbReference type="PANTHER" id="PTHR30413:SF8">
    <property type="entry name" value="TRANSPORT PERMEASE PROTEIN"/>
    <property type="match status" value="1"/>
</dbReference>
<keyword evidence="6 9" id="KW-0812">Transmembrane</keyword>
<evidence type="ECO:0000313" key="12">
    <source>
        <dbReference type="Proteomes" id="UP000576225"/>
    </source>
</evidence>